<proteinExistence type="predicted"/>
<dbReference type="PANTHER" id="PTHR38471">
    <property type="entry name" value="FOUR HELIX BUNDLE PROTEIN"/>
    <property type="match status" value="1"/>
</dbReference>
<keyword evidence="2" id="KW-1185">Reference proteome</keyword>
<dbReference type="Pfam" id="PF05635">
    <property type="entry name" value="23S_rRNA_IVP"/>
    <property type="match status" value="1"/>
</dbReference>
<gene>
    <name evidence="1" type="ORF">F2Q65_07740</name>
</gene>
<evidence type="ECO:0000313" key="2">
    <source>
        <dbReference type="Proteomes" id="UP000322981"/>
    </source>
</evidence>
<dbReference type="SUPFAM" id="SSF158446">
    <property type="entry name" value="IVS-encoded protein-like"/>
    <property type="match status" value="1"/>
</dbReference>
<comment type="caution">
    <text evidence="1">The sequence shown here is derived from an EMBL/GenBank/DDBJ whole genome shotgun (WGS) entry which is preliminary data.</text>
</comment>
<name>A0A5M8FR69_9GAMM</name>
<organism evidence="1 2">
    <name type="scientific">Thiohalocapsa marina</name>
    <dbReference type="NCBI Taxonomy" id="424902"/>
    <lineage>
        <taxon>Bacteria</taxon>
        <taxon>Pseudomonadati</taxon>
        <taxon>Pseudomonadota</taxon>
        <taxon>Gammaproteobacteria</taxon>
        <taxon>Chromatiales</taxon>
        <taxon>Chromatiaceae</taxon>
        <taxon>Thiohalocapsa</taxon>
    </lineage>
</organism>
<accession>A0A5M8FR69</accession>
<dbReference type="NCBIfam" id="TIGR02436">
    <property type="entry name" value="four helix bundle protein"/>
    <property type="match status" value="1"/>
</dbReference>
<dbReference type="Gene3D" id="1.20.1440.60">
    <property type="entry name" value="23S rRNA-intervening sequence"/>
    <property type="match status" value="1"/>
</dbReference>
<sequence length="128" mass="14173">MGTIQKFEDIDAWQKARVLTREIYAVTGDGAFAKDFGLRDQIRRAAVSVMSNIAEGFDRGGVREFIQFLFIAKGSAAEVQAQLYVALDAGYIKPEQFKGLYDLAGDTGRLIGGFIRYLKSREQAGGKR</sequence>
<dbReference type="AlphaFoldDB" id="A0A5M8FR69"/>
<dbReference type="InterPro" id="IPR036583">
    <property type="entry name" value="23S_rRNA_IVS_sf"/>
</dbReference>
<dbReference type="EMBL" id="VWXX01000007">
    <property type="protein sequence ID" value="KAA6185871.1"/>
    <property type="molecule type" value="Genomic_DNA"/>
</dbReference>
<dbReference type="PANTHER" id="PTHR38471:SF2">
    <property type="entry name" value="FOUR HELIX BUNDLE PROTEIN"/>
    <property type="match status" value="1"/>
</dbReference>
<dbReference type="RefSeq" id="WP_150092061.1">
    <property type="nucleotide sequence ID" value="NZ_VWXX01000007.1"/>
</dbReference>
<dbReference type="InterPro" id="IPR012657">
    <property type="entry name" value="23S_rRNA-intervening_sequence"/>
</dbReference>
<dbReference type="Proteomes" id="UP000322981">
    <property type="component" value="Unassembled WGS sequence"/>
</dbReference>
<protein>
    <submittedName>
        <fullName evidence="1">Four helix bundle protein</fullName>
    </submittedName>
</protein>
<evidence type="ECO:0000313" key="1">
    <source>
        <dbReference type="EMBL" id="KAA6185871.1"/>
    </source>
</evidence>
<dbReference type="OrthoDB" id="160990at2"/>
<dbReference type="CDD" id="cd16377">
    <property type="entry name" value="23S_rRNA_IVP_like"/>
    <property type="match status" value="1"/>
</dbReference>
<reference evidence="1 2" key="1">
    <citation type="submission" date="2019-09" db="EMBL/GenBank/DDBJ databases">
        <title>Whole-genome sequence of the purple sulfur bacterium Thiohalocapsa marina DSM 19078.</title>
        <authorList>
            <person name="Kyndt J.A."/>
            <person name="Meyer T.E."/>
        </authorList>
    </citation>
    <scope>NUCLEOTIDE SEQUENCE [LARGE SCALE GENOMIC DNA]</scope>
    <source>
        <strain evidence="1 2">DSM 19078</strain>
    </source>
</reference>